<evidence type="ECO:0000313" key="2">
    <source>
        <dbReference type="Proteomes" id="UP000244929"/>
    </source>
</evidence>
<dbReference type="AlphaFoldDB" id="A0A2S1QWL0"/>
<proteinExistence type="predicted"/>
<protein>
    <submittedName>
        <fullName evidence="1">Uncharacterized protein</fullName>
    </submittedName>
</protein>
<gene>
    <name evidence="1" type="ORF">HYN59_06105</name>
</gene>
<dbReference type="OrthoDB" id="1369007at2"/>
<name>A0A2S1QWL0_9FLAO</name>
<dbReference type="Proteomes" id="UP000244929">
    <property type="component" value="Chromosome"/>
</dbReference>
<sequence>MNTTKRDYVKANLSPLNKILNKHGGLENKIKLTKLKPDQIDFLYELMMVHLEGYIEYAREAIFDFHREELQRYLDMPQYKDWKMPVEIHGIKLPEKFEAGCEWELQIGRPWFGATQMGLIMKGWEIDDEYIV</sequence>
<dbReference type="KEGG" id="falb:HYN59_06105"/>
<keyword evidence="2" id="KW-1185">Reference proteome</keyword>
<dbReference type="EMBL" id="CP029186">
    <property type="protein sequence ID" value="AWH84719.1"/>
    <property type="molecule type" value="Genomic_DNA"/>
</dbReference>
<accession>A0A2S1QWL0</accession>
<organism evidence="1 2">
    <name type="scientific">Flavobacterium album</name>
    <dbReference type="NCBI Taxonomy" id="2175091"/>
    <lineage>
        <taxon>Bacteria</taxon>
        <taxon>Pseudomonadati</taxon>
        <taxon>Bacteroidota</taxon>
        <taxon>Flavobacteriia</taxon>
        <taxon>Flavobacteriales</taxon>
        <taxon>Flavobacteriaceae</taxon>
        <taxon>Flavobacterium</taxon>
    </lineage>
</organism>
<dbReference type="RefSeq" id="WP_108777425.1">
    <property type="nucleotide sequence ID" value="NZ_CP029186.1"/>
</dbReference>
<evidence type="ECO:0000313" key="1">
    <source>
        <dbReference type="EMBL" id="AWH84719.1"/>
    </source>
</evidence>
<reference evidence="1 2" key="1">
    <citation type="submission" date="2018-04" db="EMBL/GenBank/DDBJ databases">
        <title>Genome sequencing of Flavobacterium sp. HYN0059.</title>
        <authorList>
            <person name="Yi H."/>
            <person name="Baek C."/>
        </authorList>
    </citation>
    <scope>NUCLEOTIDE SEQUENCE [LARGE SCALE GENOMIC DNA]</scope>
    <source>
        <strain evidence="1 2">HYN0059</strain>
    </source>
</reference>